<feature type="domain" description="Acetyl-coenzyme A synthetase N-terminal" evidence="6">
    <location>
        <begin position="39"/>
        <end position="93"/>
    </location>
</feature>
<evidence type="ECO:0000259" key="5">
    <source>
        <dbReference type="Pfam" id="PF00501"/>
    </source>
</evidence>
<dbReference type="Gene3D" id="3.30.300.30">
    <property type="match status" value="1"/>
</dbReference>
<sequence length="655" mass="74163">MNPVNDTLWKPSAEDISSSRLHEYRQWLKENHYPETNDYESLWKWSIDQPEIFWETIISFFNVTLHTPYTSVLSGGEMPDMNWFEGATLNYAEQIQKGMSGQQTAIFFSSENGDRRSISVDDMWREVSKVRSYYLKHGVKAGDRIAGFLPNIPEATFAFLAAASLGAVWSCCSPDFGISSVVDRFAQIEPVLFITADGYYYNGKTFSRTNEITSIIELLPTLRDTLLIEYTGTSLSIQKDDITIYSNLKESGEGRPVFLPVPFSHPLWILFSSGTTGAPKAITHSHGGCLLEHLKYLAFHNDVHAGEKFFWYTTTGWMMWNFLQGSMLLGATIVLYDGSPSYPDLSGLWKLAEEFQIHHFGTSAPFLIACMKEKIMPGKEYALETMRSIGSTGSPLPPEAFEWVYNAVHERIWLCSMSGGTDVCTAFVGGVIEKDVVKGEIQARALGCSLFAFDDKRQPVIDSLGEMVITKPMPSMPIYFWNDPDKKRYKASYFEDIPGVWRHGDWVRITKTGGVVIYGRSDATLNRHGIRIGTAEIYRVLNEIPEIEDSLIVNLELEGGKHFMPLFVKLRHGFSVDDELKKRIAFLLKTKCTPRHVPDDVIMVNDIPYTISGKKMEAPVKKILMGMKVDDSLNRDAMRNPDSLQFFTNWVVPKM</sequence>
<dbReference type="NCBIfam" id="NF002937">
    <property type="entry name" value="PRK03584.1"/>
    <property type="match status" value="1"/>
</dbReference>
<evidence type="ECO:0000259" key="6">
    <source>
        <dbReference type="Pfam" id="PF16177"/>
    </source>
</evidence>
<dbReference type="GO" id="GO:0005524">
    <property type="term" value="F:ATP binding"/>
    <property type="evidence" value="ECO:0007669"/>
    <property type="project" value="UniProtKB-KW"/>
</dbReference>
<evidence type="ECO:0000313" key="7">
    <source>
        <dbReference type="EMBL" id="MBK9981407.1"/>
    </source>
</evidence>
<dbReference type="SUPFAM" id="SSF56801">
    <property type="entry name" value="Acetyl-CoA synthetase-like"/>
    <property type="match status" value="1"/>
</dbReference>
<dbReference type="Pfam" id="PF00501">
    <property type="entry name" value="AMP-binding"/>
    <property type="match status" value="1"/>
</dbReference>
<dbReference type="Pfam" id="PF16177">
    <property type="entry name" value="ACAS_N"/>
    <property type="match status" value="1"/>
</dbReference>
<evidence type="ECO:0000256" key="1">
    <source>
        <dbReference type="ARBA" id="ARBA00006432"/>
    </source>
</evidence>
<reference evidence="7 8" key="1">
    <citation type="submission" date="2020-10" db="EMBL/GenBank/DDBJ databases">
        <title>Connecting structure to function with the recovery of over 1000 high-quality activated sludge metagenome-assembled genomes encoding full-length rRNA genes using long-read sequencing.</title>
        <authorList>
            <person name="Singleton C.M."/>
            <person name="Petriglieri F."/>
            <person name="Kristensen J.M."/>
            <person name="Kirkegaard R.H."/>
            <person name="Michaelsen T.Y."/>
            <person name="Andersen M.H."/>
            <person name="Karst S.M."/>
            <person name="Dueholm M.S."/>
            <person name="Nielsen P.H."/>
            <person name="Albertsen M."/>
        </authorList>
    </citation>
    <scope>NUCLEOTIDE SEQUENCE [LARGE SCALE GENOMIC DNA]</scope>
    <source>
        <strain evidence="7">Ribe_18-Q3-R11-54_MAXAC.273</strain>
    </source>
</reference>
<dbReference type="PANTHER" id="PTHR42921">
    <property type="entry name" value="ACETOACETYL-COA SYNTHETASE"/>
    <property type="match status" value="1"/>
</dbReference>
<dbReference type="GO" id="GO:0030729">
    <property type="term" value="F:acetoacetate-CoA ligase activity"/>
    <property type="evidence" value="ECO:0007669"/>
    <property type="project" value="UniProtKB-EC"/>
</dbReference>
<keyword evidence="3" id="KW-0547">Nucleotide-binding</keyword>
<evidence type="ECO:0000256" key="4">
    <source>
        <dbReference type="ARBA" id="ARBA00022840"/>
    </source>
</evidence>
<dbReference type="AlphaFoldDB" id="A0A9D7SQW3"/>
<evidence type="ECO:0000256" key="2">
    <source>
        <dbReference type="ARBA" id="ARBA00022598"/>
    </source>
</evidence>
<dbReference type="InterPro" id="IPR000873">
    <property type="entry name" value="AMP-dep_synth/lig_dom"/>
</dbReference>
<dbReference type="EC" id="6.2.1.16" evidence="7"/>
<dbReference type="InterPro" id="IPR005914">
    <property type="entry name" value="Acac_CoA_synth"/>
</dbReference>
<dbReference type="PROSITE" id="PS00455">
    <property type="entry name" value="AMP_BINDING"/>
    <property type="match status" value="1"/>
</dbReference>
<dbReference type="GO" id="GO:0006629">
    <property type="term" value="P:lipid metabolic process"/>
    <property type="evidence" value="ECO:0007669"/>
    <property type="project" value="InterPro"/>
</dbReference>
<dbReference type="InterPro" id="IPR032387">
    <property type="entry name" value="ACAS_N"/>
</dbReference>
<dbReference type="InterPro" id="IPR045851">
    <property type="entry name" value="AMP-bd_C_sf"/>
</dbReference>
<evidence type="ECO:0000256" key="3">
    <source>
        <dbReference type="ARBA" id="ARBA00022741"/>
    </source>
</evidence>
<accession>A0A9D7SQW3</accession>
<proteinExistence type="inferred from homology"/>
<gene>
    <name evidence="7" type="ORF">IPP15_03105</name>
</gene>
<keyword evidence="4" id="KW-0067">ATP-binding</keyword>
<dbReference type="Gene3D" id="3.40.50.12780">
    <property type="entry name" value="N-terminal domain of ligase-like"/>
    <property type="match status" value="1"/>
</dbReference>
<dbReference type="InterPro" id="IPR020845">
    <property type="entry name" value="AMP-binding_CS"/>
</dbReference>
<organism evidence="7 8">
    <name type="scientific">Candidatus Opimibacter skivensis</name>
    <dbReference type="NCBI Taxonomy" id="2982028"/>
    <lineage>
        <taxon>Bacteria</taxon>
        <taxon>Pseudomonadati</taxon>
        <taxon>Bacteroidota</taxon>
        <taxon>Saprospiria</taxon>
        <taxon>Saprospirales</taxon>
        <taxon>Saprospiraceae</taxon>
        <taxon>Candidatus Opimibacter</taxon>
    </lineage>
</organism>
<comment type="similarity">
    <text evidence="1">Belongs to the ATP-dependent AMP-binding enzyme family.</text>
</comment>
<dbReference type="EMBL" id="JADKGY010000001">
    <property type="protein sequence ID" value="MBK9981407.1"/>
    <property type="molecule type" value="Genomic_DNA"/>
</dbReference>
<dbReference type="NCBIfam" id="TIGR01217">
    <property type="entry name" value="ac_ac_CoA_syn"/>
    <property type="match status" value="1"/>
</dbReference>
<comment type="caution">
    <text evidence="7">The sequence shown here is derived from an EMBL/GenBank/DDBJ whole genome shotgun (WGS) entry which is preliminary data.</text>
</comment>
<protein>
    <submittedName>
        <fullName evidence="7">Acetoacetate--CoA ligase</fullName>
        <ecNumber evidence="7">6.2.1.16</ecNumber>
    </submittedName>
</protein>
<dbReference type="Proteomes" id="UP000808337">
    <property type="component" value="Unassembled WGS sequence"/>
</dbReference>
<evidence type="ECO:0000313" key="8">
    <source>
        <dbReference type="Proteomes" id="UP000808337"/>
    </source>
</evidence>
<feature type="domain" description="AMP-dependent synthetase/ligase" evidence="5">
    <location>
        <begin position="102"/>
        <end position="473"/>
    </location>
</feature>
<keyword evidence="2 7" id="KW-0436">Ligase</keyword>
<dbReference type="InterPro" id="IPR042099">
    <property type="entry name" value="ANL_N_sf"/>
</dbReference>
<name>A0A9D7SQW3_9BACT</name>
<dbReference type="PANTHER" id="PTHR42921:SF1">
    <property type="entry name" value="ACETOACETYL-COA SYNTHETASE"/>
    <property type="match status" value="1"/>
</dbReference>